<dbReference type="PROSITE" id="PS50005">
    <property type="entry name" value="TPR"/>
    <property type="match status" value="2"/>
</dbReference>
<dbReference type="EMBL" id="JAMFLZ010000012">
    <property type="protein sequence ID" value="MCL6296719.1"/>
    <property type="molecule type" value="Genomic_DNA"/>
</dbReference>
<dbReference type="SMART" id="SM00028">
    <property type="entry name" value="TPR"/>
    <property type="match status" value="5"/>
</dbReference>
<evidence type="ECO:0000313" key="6">
    <source>
        <dbReference type="Proteomes" id="UP001165381"/>
    </source>
</evidence>
<keyword evidence="1" id="KW-0677">Repeat</keyword>
<protein>
    <submittedName>
        <fullName evidence="5">Tetratricopeptide repeat protein</fullName>
    </submittedName>
</protein>
<evidence type="ECO:0000256" key="3">
    <source>
        <dbReference type="PROSITE-ProRule" id="PRU00339"/>
    </source>
</evidence>
<dbReference type="SUPFAM" id="SSF48452">
    <property type="entry name" value="TPR-like"/>
    <property type="match status" value="2"/>
</dbReference>
<keyword evidence="6" id="KW-1185">Reference proteome</keyword>
<keyword evidence="2 3" id="KW-0802">TPR repeat</keyword>
<feature type="repeat" description="TPR" evidence="3">
    <location>
        <begin position="102"/>
        <end position="135"/>
    </location>
</feature>
<dbReference type="Pfam" id="PF13424">
    <property type="entry name" value="TPR_12"/>
    <property type="match status" value="2"/>
</dbReference>
<organism evidence="5 6">
    <name type="scientific">Jejuia spongiicola</name>
    <dbReference type="NCBI Taxonomy" id="2942207"/>
    <lineage>
        <taxon>Bacteria</taxon>
        <taxon>Pseudomonadati</taxon>
        <taxon>Bacteroidota</taxon>
        <taxon>Flavobacteriia</taxon>
        <taxon>Flavobacteriales</taxon>
        <taxon>Flavobacteriaceae</taxon>
        <taxon>Jejuia</taxon>
    </lineage>
</organism>
<name>A0ABT0QKB8_9FLAO</name>
<feature type="repeat" description="TPR" evidence="3">
    <location>
        <begin position="62"/>
        <end position="95"/>
    </location>
</feature>
<dbReference type="RefSeq" id="WP_249974039.1">
    <property type="nucleotide sequence ID" value="NZ_JAMFLZ010000012.1"/>
</dbReference>
<evidence type="ECO:0000313" key="5">
    <source>
        <dbReference type="EMBL" id="MCL6296719.1"/>
    </source>
</evidence>
<dbReference type="SUPFAM" id="SSF46894">
    <property type="entry name" value="C-terminal effector domain of the bipartite response regulators"/>
    <property type="match status" value="1"/>
</dbReference>
<keyword evidence="4" id="KW-1133">Transmembrane helix</keyword>
<reference evidence="5" key="1">
    <citation type="submission" date="2022-05" db="EMBL/GenBank/DDBJ databases">
        <authorList>
            <person name="Park J.-S."/>
        </authorList>
    </citation>
    <scope>NUCLEOTIDE SEQUENCE</scope>
    <source>
        <strain evidence="5">2012CJ34-3</strain>
    </source>
</reference>
<dbReference type="InterPro" id="IPR011990">
    <property type="entry name" value="TPR-like_helical_dom_sf"/>
</dbReference>
<dbReference type="Gene3D" id="1.25.40.10">
    <property type="entry name" value="Tetratricopeptide repeat domain"/>
    <property type="match status" value="2"/>
</dbReference>
<gene>
    <name evidence="5" type="ORF">M3P09_17065</name>
</gene>
<keyword evidence="4" id="KW-0472">Membrane</keyword>
<comment type="caution">
    <text evidence="5">The sequence shown here is derived from an EMBL/GenBank/DDBJ whole genome shotgun (WGS) entry which is preliminary data.</text>
</comment>
<dbReference type="Gene3D" id="1.10.10.10">
    <property type="entry name" value="Winged helix-like DNA-binding domain superfamily/Winged helix DNA-binding domain"/>
    <property type="match status" value="1"/>
</dbReference>
<accession>A0ABT0QKB8</accession>
<evidence type="ECO:0000256" key="1">
    <source>
        <dbReference type="ARBA" id="ARBA00022737"/>
    </source>
</evidence>
<dbReference type="PANTHER" id="PTHR45641">
    <property type="entry name" value="TETRATRICOPEPTIDE REPEAT PROTEIN (AFU_ORTHOLOGUE AFUA_6G03870)"/>
    <property type="match status" value="1"/>
</dbReference>
<sequence length="533" mass="63683">MDSLKELMARTDNDSIWAVNADMLAGLTGFSNPIQAEKIFFEALEKLQKDSYNYSNKHRRIASIYDGLGILERRRNQYDKALEYYYKALQIKEREEDSLTIGRSYHNIAMLYFRMDDYDSALRDMKRALSLRKHGDSVSYATSLNNYGYFYLKKKEYDSAQLYFTKAKLFFGDDIRVNDAYLYMARLYEYKKQYKKALNIHLQILKVYKKHEKPERIAITLKNIGYNYRKLNDFTKAEKYLKESEFIAKGYGNKKLLANIYKERYYMFKKKNDFETALKHRLTYQKYQDSILFAEQSNKIGEIEATYRFKKEALLDSLNYVVKKERLIALEKTQRRRKKVFISLFIVSLIGIISLFFLYRYRHENNIQKIENQKLETDFLNGKVDFFRFKIEQLLLDNKMRVKFKDDLRKKIKLINQTTDKDKMVSEYQTLLIEIQNQANTENRLDTITEKLIDLDVSFEKKLAEEFPMLSKSEREVCKLMRLNLSTKEVMNILDITMASIKSIRYRIRKKLEIPKNIDCELYIKNLFGGHSN</sequence>
<evidence type="ECO:0000256" key="2">
    <source>
        <dbReference type="ARBA" id="ARBA00022803"/>
    </source>
</evidence>
<dbReference type="Pfam" id="PF13181">
    <property type="entry name" value="TPR_8"/>
    <property type="match status" value="1"/>
</dbReference>
<dbReference type="InterPro" id="IPR036388">
    <property type="entry name" value="WH-like_DNA-bd_sf"/>
</dbReference>
<dbReference type="InterPro" id="IPR019734">
    <property type="entry name" value="TPR_rpt"/>
</dbReference>
<evidence type="ECO:0000256" key="4">
    <source>
        <dbReference type="SAM" id="Phobius"/>
    </source>
</evidence>
<dbReference type="InterPro" id="IPR016032">
    <property type="entry name" value="Sig_transdc_resp-reg_C-effctor"/>
</dbReference>
<keyword evidence="4" id="KW-0812">Transmembrane</keyword>
<dbReference type="Proteomes" id="UP001165381">
    <property type="component" value="Unassembled WGS sequence"/>
</dbReference>
<proteinExistence type="predicted"/>
<feature type="transmembrane region" description="Helical" evidence="4">
    <location>
        <begin position="340"/>
        <end position="359"/>
    </location>
</feature>
<dbReference type="PANTHER" id="PTHR45641:SF19">
    <property type="entry name" value="NEPHROCYSTIN-3"/>
    <property type="match status" value="1"/>
</dbReference>